<keyword evidence="2" id="KW-1185">Reference proteome</keyword>
<organism evidence="1 2">
    <name type="scientific">Xenorhabdus beddingii</name>
    <dbReference type="NCBI Taxonomy" id="40578"/>
    <lineage>
        <taxon>Bacteria</taxon>
        <taxon>Pseudomonadati</taxon>
        <taxon>Pseudomonadota</taxon>
        <taxon>Gammaproteobacteria</taxon>
        <taxon>Enterobacterales</taxon>
        <taxon>Morganellaceae</taxon>
        <taxon>Xenorhabdus</taxon>
    </lineage>
</organism>
<comment type="caution">
    <text evidence="1">The sequence shown here is derived from an EMBL/GenBank/DDBJ whole genome shotgun (WGS) entry which is preliminary data.</text>
</comment>
<accession>A0A1Y2S819</accession>
<dbReference type="RefSeq" id="WP_244182566.1">
    <property type="nucleotide sequence ID" value="NZ_CAWNHF010000019.1"/>
</dbReference>
<reference evidence="1 2" key="1">
    <citation type="submission" date="2017-01" db="EMBL/GenBank/DDBJ databases">
        <title>Deconstructing symbiosis and pathogenesis requirements using a combined genomic-metabolomic approach.</title>
        <authorList>
            <person name="Tobias N.J."/>
            <person name="Wolff H."/>
            <person name="Djahanschiri B."/>
            <person name="Ebersberger I."/>
            <person name="Bode H.B."/>
        </authorList>
    </citation>
    <scope>NUCLEOTIDE SEQUENCE [LARGE SCALE GENOMIC DNA]</scope>
    <source>
        <strain evidence="1 2">DSM 4764</strain>
    </source>
</reference>
<gene>
    <name evidence="1" type="ORF">Xbed_03743</name>
</gene>
<dbReference type="Proteomes" id="UP000194204">
    <property type="component" value="Unassembled WGS sequence"/>
</dbReference>
<sequence length="206" mass="23653">MSEKIIVMYDSSEAAQIQAVTGWVSRNGRFWGNDEQMARYDGSTHRKCDNNPEHPIVEMYSYCSICHEESRQQKFMAMRRQKWDGETPLVIFDTDQYFFYEDSLNAYCDEHEVTPSELQLVICEPNYPAEINGEDYFTDDLPEDGELPDELQRAFDALNAVIRNSPPLSWSQGKYAAIVSDDIKSREALDAVHPMESQPNSNTASQ</sequence>
<dbReference type="AlphaFoldDB" id="A0A1Y2S819"/>
<dbReference type="EMBL" id="MUBK01000115">
    <property type="protein sequence ID" value="OTA14070.1"/>
    <property type="molecule type" value="Genomic_DNA"/>
</dbReference>
<evidence type="ECO:0000313" key="2">
    <source>
        <dbReference type="Proteomes" id="UP000194204"/>
    </source>
</evidence>
<proteinExistence type="predicted"/>
<protein>
    <submittedName>
        <fullName evidence="1">Uncharacterized protein</fullName>
    </submittedName>
</protein>
<name>A0A1Y2S819_9GAMM</name>
<evidence type="ECO:0000313" key="1">
    <source>
        <dbReference type="EMBL" id="OTA14070.1"/>
    </source>
</evidence>